<name>A0A8B6FMD1_MYTGA</name>
<evidence type="ECO:0000313" key="10">
    <source>
        <dbReference type="Proteomes" id="UP000596742"/>
    </source>
</evidence>
<keyword evidence="6 7" id="KW-0238">DNA-binding</keyword>
<keyword evidence="6 7" id="KW-0539">Nucleus</keyword>
<evidence type="ECO:0000256" key="2">
    <source>
        <dbReference type="ARBA" id="ARBA00004586"/>
    </source>
</evidence>
<dbReference type="InterPro" id="IPR016439">
    <property type="entry name" value="Lag1/Lac1-like"/>
</dbReference>
<dbReference type="SMART" id="SM00389">
    <property type="entry name" value="HOX"/>
    <property type="match status" value="1"/>
</dbReference>
<sequence length="232" mass="26455">MLEWINSLVDRLQPNYLRPEDLERLPENAYVPTLSDLVIPSLVAASCLVVVRHVLDRVVVAPIGAYFGFNTKITDGLTENPILEKEYSKCKTPNSDTILILKKKCELTEREISKWFRKRRRNDKVTDIKKLQDARILYSVYIDLPVYARELGPYVEMYDTCILMKFVKGALLVLQILHLIWTGLIVKSAAAKFTAGKIQDARSDNEESEIEVDDKIEENGNCKTLDTGGFCQ</sequence>
<comment type="pathway">
    <text evidence="4">Sphingolipid metabolism.</text>
</comment>
<dbReference type="Pfam" id="PF00046">
    <property type="entry name" value="Homeodomain"/>
    <property type="match status" value="1"/>
</dbReference>
<evidence type="ECO:0000256" key="3">
    <source>
        <dbReference type="ARBA" id="ARBA00004760"/>
    </source>
</evidence>
<evidence type="ECO:0000256" key="1">
    <source>
        <dbReference type="ARBA" id="ARBA00004127"/>
    </source>
</evidence>
<dbReference type="GO" id="GO:0003677">
    <property type="term" value="F:DNA binding"/>
    <property type="evidence" value="ECO:0007669"/>
    <property type="project" value="UniProtKB-UniRule"/>
</dbReference>
<dbReference type="EMBL" id="UYJE01006913">
    <property type="protein sequence ID" value="VDI50162.1"/>
    <property type="molecule type" value="Genomic_DNA"/>
</dbReference>
<dbReference type="InterPro" id="IPR001356">
    <property type="entry name" value="HD"/>
</dbReference>
<dbReference type="AlphaFoldDB" id="A0A8B6FMD1"/>
<dbReference type="PANTHER" id="PTHR12560:SF0">
    <property type="entry name" value="LD18904P"/>
    <property type="match status" value="1"/>
</dbReference>
<dbReference type="PANTHER" id="PTHR12560">
    <property type="entry name" value="LONGEVITY ASSURANCE FACTOR 1 LAG1"/>
    <property type="match status" value="1"/>
</dbReference>
<feature type="DNA-binding region" description="Homeobox" evidence="6">
    <location>
        <begin position="85"/>
        <end position="127"/>
    </location>
</feature>
<dbReference type="Proteomes" id="UP000596742">
    <property type="component" value="Unassembled WGS sequence"/>
</dbReference>
<proteinExistence type="predicted"/>
<organism evidence="9 10">
    <name type="scientific">Mytilus galloprovincialis</name>
    <name type="common">Mediterranean mussel</name>
    <dbReference type="NCBI Taxonomy" id="29158"/>
    <lineage>
        <taxon>Eukaryota</taxon>
        <taxon>Metazoa</taxon>
        <taxon>Spiralia</taxon>
        <taxon>Lophotrochozoa</taxon>
        <taxon>Mollusca</taxon>
        <taxon>Bivalvia</taxon>
        <taxon>Autobranchia</taxon>
        <taxon>Pteriomorphia</taxon>
        <taxon>Mytilida</taxon>
        <taxon>Mytiloidea</taxon>
        <taxon>Mytilidae</taxon>
        <taxon>Mytilinae</taxon>
        <taxon>Mytilus</taxon>
    </lineage>
</organism>
<keyword evidence="6 7" id="KW-0371">Homeobox</keyword>
<dbReference type="InterPro" id="IPR009057">
    <property type="entry name" value="Homeodomain-like_sf"/>
</dbReference>
<evidence type="ECO:0000256" key="7">
    <source>
        <dbReference type="RuleBase" id="RU000682"/>
    </source>
</evidence>
<keyword evidence="10" id="KW-1185">Reference proteome</keyword>
<evidence type="ECO:0000259" key="8">
    <source>
        <dbReference type="PROSITE" id="PS50071"/>
    </source>
</evidence>
<reference evidence="9" key="1">
    <citation type="submission" date="2018-11" db="EMBL/GenBank/DDBJ databases">
        <authorList>
            <person name="Alioto T."/>
            <person name="Alioto T."/>
        </authorList>
    </citation>
    <scope>NUCLEOTIDE SEQUENCE</scope>
</reference>
<dbReference type="FunFam" id="1.10.10.60:FF:000020">
    <property type="entry name" value="Ceramide synthase 5"/>
    <property type="match status" value="1"/>
</dbReference>
<comment type="catalytic activity">
    <reaction evidence="5">
        <text>sphinganine + octadecanoyl-CoA = N-(octadecanoyl)-sphinganine + CoA + H(+)</text>
        <dbReference type="Rhea" id="RHEA:36547"/>
        <dbReference type="ChEBI" id="CHEBI:15378"/>
        <dbReference type="ChEBI" id="CHEBI:57287"/>
        <dbReference type="ChEBI" id="CHEBI:57394"/>
        <dbReference type="ChEBI" id="CHEBI:57817"/>
        <dbReference type="ChEBI" id="CHEBI:67033"/>
    </reaction>
    <physiologicalReaction direction="left-to-right" evidence="5">
        <dbReference type="Rhea" id="RHEA:36548"/>
    </physiologicalReaction>
</comment>
<comment type="caution">
    <text evidence="9">The sequence shown here is derived from an EMBL/GenBank/DDBJ whole genome shotgun (WGS) entry which is preliminary data.</text>
</comment>
<accession>A0A8B6FMD1</accession>
<evidence type="ECO:0000256" key="5">
    <source>
        <dbReference type="ARBA" id="ARBA00049036"/>
    </source>
</evidence>
<comment type="pathway">
    <text evidence="3">Lipid metabolism; sphingolipid metabolism.</text>
</comment>
<dbReference type="Gene3D" id="1.10.10.60">
    <property type="entry name" value="Homeodomain-like"/>
    <property type="match status" value="1"/>
</dbReference>
<comment type="subcellular location">
    <subcellularLocation>
        <location evidence="1">Endomembrane system</location>
        <topology evidence="1">Multi-pass membrane protein</topology>
    </subcellularLocation>
    <subcellularLocation>
        <location evidence="2">Endoplasmic reticulum membrane</location>
    </subcellularLocation>
    <subcellularLocation>
        <location evidence="6 7">Nucleus</location>
    </subcellularLocation>
</comment>
<dbReference type="OrthoDB" id="537032at2759"/>
<dbReference type="GO" id="GO:0005634">
    <property type="term" value="C:nucleus"/>
    <property type="evidence" value="ECO:0007669"/>
    <property type="project" value="UniProtKB-SubCell"/>
</dbReference>
<protein>
    <recommendedName>
        <fullName evidence="8">Homeobox domain-containing protein</fullName>
    </recommendedName>
</protein>
<evidence type="ECO:0000313" key="9">
    <source>
        <dbReference type="EMBL" id="VDI50162.1"/>
    </source>
</evidence>
<evidence type="ECO:0000256" key="4">
    <source>
        <dbReference type="ARBA" id="ARBA00004991"/>
    </source>
</evidence>
<gene>
    <name evidence="9" type="ORF">MGAL_10B015815</name>
</gene>
<dbReference type="GO" id="GO:0046513">
    <property type="term" value="P:ceramide biosynthetic process"/>
    <property type="evidence" value="ECO:0007669"/>
    <property type="project" value="InterPro"/>
</dbReference>
<dbReference type="PROSITE" id="PS50071">
    <property type="entry name" value="HOMEOBOX_2"/>
    <property type="match status" value="1"/>
</dbReference>
<dbReference type="CDD" id="cd00086">
    <property type="entry name" value="homeodomain"/>
    <property type="match status" value="1"/>
</dbReference>
<evidence type="ECO:0000256" key="6">
    <source>
        <dbReference type="PROSITE-ProRule" id="PRU00108"/>
    </source>
</evidence>
<dbReference type="SUPFAM" id="SSF46689">
    <property type="entry name" value="Homeodomain-like"/>
    <property type="match status" value="1"/>
</dbReference>
<dbReference type="GO" id="GO:0050291">
    <property type="term" value="F:sphingosine N-acyltransferase activity"/>
    <property type="evidence" value="ECO:0007669"/>
    <property type="project" value="InterPro"/>
</dbReference>
<feature type="domain" description="Homeobox" evidence="8">
    <location>
        <begin position="83"/>
        <end position="126"/>
    </location>
</feature>
<dbReference type="GO" id="GO:0005789">
    <property type="term" value="C:endoplasmic reticulum membrane"/>
    <property type="evidence" value="ECO:0007669"/>
    <property type="project" value="UniProtKB-SubCell"/>
</dbReference>